<accession>A0A4C1V497</accession>
<comment type="caution">
    <text evidence="1">The sequence shown here is derived from an EMBL/GenBank/DDBJ whole genome shotgun (WGS) entry which is preliminary data.</text>
</comment>
<evidence type="ECO:0000313" key="2">
    <source>
        <dbReference type="Proteomes" id="UP000299102"/>
    </source>
</evidence>
<name>A0A4C1V497_EUMVA</name>
<reference evidence="1 2" key="1">
    <citation type="journal article" date="2019" name="Commun. Biol.">
        <title>The bagworm genome reveals a unique fibroin gene that provides high tensile strength.</title>
        <authorList>
            <person name="Kono N."/>
            <person name="Nakamura H."/>
            <person name="Ohtoshi R."/>
            <person name="Tomita M."/>
            <person name="Numata K."/>
            <person name="Arakawa K."/>
        </authorList>
    </citation>
    <scope>NUCLEOTIDE SEQUENCE [LARGE SCALE GENOMIC DNA]</scope>
</reference>
<dbReference type="Proteomes" id="UP000299102">
    <property type="component" value="Unassembled WGS sequence"/>
</dbReference>
<dbReference type="EMBL" id="BGZK01000269">
    <property type="protein sequence ID" value="GBP33065.1"/>
    <property type="molecule type" value="Genomic_DNA"/>
</dbReference>
<organism evidence="1 2">
    <name type="scientific">Eumeta variegata</name>
    <name type="common">Bagworm moth</name>
    <name type="synonym">Eumeta japonica</name>
    <dbReference type="NCBI Taxonomy" id="151549"/>
    <lineage>
        <taxon>Eukaryota</taxon>
        <taxon>Metazoa</taxon>
        <taxon>Ecdysozoa</taxon>
        <taxon>Arthropoda</taxon>
        <taxon>Hexapoda</taxon>
        <taxon>Insecta</taxon>
        <taxon>Pterygota</taxon>
        <taxon>Neoptera</taxon>
        <taxon>Endopterygota</taxon>
        <taxon>Lepidoptera</taxon>
        <taxon>Glossata</taxon>
        <taxon>Ditrysia</taxon>
        <taxon>Tineoidea</taxon>
        <taxon>Psychidae</taxon>
        <taxon>Oiketicinae</taxon>
        <taxon>Eumeta</taxon>
    </lineage>
</organism>
<protein>
    <submittedName>
        <fullName evidence="1">Uncharacterized protein</fullName>
    </submittedName>
</protein>
<gene>
    <name evidence="1" type="ORF">EVAR_18543_1</name>
</gene>
<sequence>MERQRDASILYERQCLLRVTAPDRSNCEKNRRALELLPERLDKWRMAIKVGKTAALLTASQSNMPPKLRLRGFRLTYAAPAWYTIFGAVASKTTITIESCIMDDSDSRMVRQKLPHREKPAVIFLCDGRYRSHNQITSAENSRSLHDETEIHRRRWRQESEVII</sequence>
<evidence type="ECO:0000313" key="1">
    <source>
        <dbReference type="EMBL" id="GBP33065.1"/>
    </source>
</evidence>
<keyword evidence="2" id="KW-1185">Reference proteome</keyword>
<proteinExistence type="predicted"/>
<dbReference type="AlphaFoldDB" id="A0A4C1V497"/>